<name>A0A1Q5PSQ2_9ACTO</name>
<keyword evidence="3" id="KW-1185">Reference proteome</keyword>
<evidence type="ECO:0000313" key="2">
    <source>
        <dbReference type="EMBL" id="OKL50472.1"/>
    </source>
</evidence>
<keyword evidence="1" id="KW-0812">Transmembrane</keyword>
<dbReference type="Proteomes" id="UP000186465">
    <property type="component" value="Unassembled WGS sequence"/>
</dbReference>
<gene>
    <name evidence="2" type="ORF">BM477_00410</name>
</gene>
<protein>
    <submittedName>
        <fullName evidence="2">Uncharacterized protein</fullName>
    </submittedName>
</protein>
<feature type="transmembrane region" description="Helical" evidence="1">
    <location>
        <begin position="250"/>
        <end position="267"/>
    </location>
</feature>
<keyword evidence="1" id="KW-0472">Membrane</keyword>
<feature type="transmembrane region" description="Helical" evidence="1">
    <location>
        <begin position="305"/>
        <end position="323"/>
    </location>
</feature>
<keyword evidence="1" id="KW-1133">Transmembrane helix</keyword>
<feature type="transmembrane region" description="Helical" evidence="1">
    <location>
        <begin position="114"/>
        <end position="133"/>
    </location>
</feature>
<reference evidence="3" key="1">
    <citation type="submission" date="2016-11" db="EMBL/GenBank/DDBJ databases">
        <title>Actinomyces gypaetusis sp. nov. isolated from Gypaetus barbatus in Qinghai Tibet Plateau China.</title>
        <authorList>
            <person name="Meng X."/>
        </authorList>
    </citation>
    <scope>NUCLEOTIDE SEQUENCE [LARGE SCALE GENOMIC DNA]</scope>
    <source>
        <strain evidence="3">DSM 15383</strain>
    </source>
</reference>
<feature type="transmembrane region" description="Helical" evidence="1">
    <location>
        <begin position="279"/>
        <end position="299"/>
    </location>
</feature>
<accession>A0A1Q5PSQ2</accession>
<dbReference type="AlphaFoldDB" id="A0A1Q5PSQ2"/>
<evidence type="ECO:0000256" key="1">
    <source>
        <dbReference type="SAM" id="Phobius"/>
    </source>
</evidence>
<sequence>MFNGGSGKRQVGDDAGAEWTLAQLVDISYWGLLRISGSTKRADQLVFWYSAFVISWIVSSFPYFLQDILSIIRSGHECFDQLRNSDLGSIGQGLDPSLASCWEAPIGWPSQFDYFSILWLFIILCFVISVWFLTRLKVVKATRYAVALVIQIFIFVLQLLVWAVFSVVVSGYEVKFVVLACLGWGATLFLIVLIFPFGSGYYSGLLQNLRYMLFTRTGETAVGKPEARKIAFIVISAAVLAVVLHSLSGLNYVLVLFLLLAIVLSLYQNSQTGRPLFSLALKTLVFFSLVSISILLAVFTGKTEATGGLVSALGVFVSVYLAVERLMSISKDITSIVREYSVLFYAEIESDFEFEEKKVAQRYIDVRVLSSKSLEHEIVIQLTIRALLLGHDRELSIEKSQIKSELFHLKQLYSDAGYLRYKMHVDYTVLVSAQTEFATQPDSKEKAGELLKELEKILKYDKQELFPVHLFGDYCELLEYLGDSKGIVDFYEDFGSYWGYKMSNATGKIVMKAYREVKPENYERKLEEIAELLDGLPN</sequence>
<dbReference type="EMBL" id="MPDM01000001">
    <property type="protein sequence ID" value="OKL50472.1"/>
    <property type="molecule type" value="Genomic_DNA"/>
</dbReference>
<feature type="transmembrane region" description="Helical" evidence="1">
    <location>
        <begin position="145"/>
        <end position="165"/>
    </location>
</feature>
<dbReference type="RefSeq" id="WP_075360712.1">
    <property type="nucleotide sequence ID" value="NZ_MPDM01000001.1"/>
</dbReference>
<comment type="caution">
    <text evidence="2">The sequence shown here is derived from an EMBL/GenBank/DDBJ whole genome shotgun (WGS) entry which is preliminary data.</text>
</comment>
<proteinExistence type="predicted"/>
<evidence type="ECO:0000313" key="3">
    <source>
        <dbReference type="Proteomes" id="UP000186465"/>
    </source>
</evidence>
<feature type="transmembrane region" description="Helical" evidence="1">
    <location>
        <begin position="45"/>
        <end position="65"/>
    </location>
</feature>
<feature type="transmembrane region" description="Helical" evidence="1">
    <location>
        <begin position="177"/>
        <end position="206"/>
    </location>
</feature>
<organism evidence="2 3">
    <name type="scientific">Boudabousia marimammalium</name>
    <dbReference type="NCBI Taxonomy" id="156892"/>
    <lineage>
        <taxon>Bacteria</taxon>
        <taxon>Bacillati</taxon>
        <taxon>Actinomycetota</taxon>
        <taxon>Actinomycetes</taxon>
        <taxon>Actinomycetales</taxon>
        <taxon>Actinomycetaceae</taxon>
        <taxon>Boudabousia</taxon>
    </lineage>
</organism>